<evidence type="ECO:0000313" key="4">
    <source>
        <dbReference type="Proteomes" id="UP000268162"/>
    </source>
</evidence>
<keyword evidence="1" id="KW-0677">Repeat</keyword>
<dbReference type="EMBL" id="ML002726">
    <property type="protein sequence ID" value="RKP36065.1"/>
    <property type="molecule type" value="Genomic_DNA"/>
</dbReference>
<feature type="compositionally biased region" description="Low complexity" evidence="2">
    <location>
        <begin position="89"/>
        <end position="99"/>
    </location>
</feature>
<dbReference type="Gene3D" id="1.25.40.10">
    <property type="entry name" value="Tetratricopeptide repeat domain"/>
    <property type="match status" value="1"/>
</dbReference>
<feature type="region of interest" description="Disordered" evidence="2">
    <location>
        <begin position="827"/>
        <end position="856"/>
    </location>
</feature>
<reference evidence="4" key="1">
    <citation type="journal article" date="2018" name="Nat. Microbiol.">
        <title>Leveraging single-cell genomics to expand the fungal tree of life.</title>
        <authorList>
            <person name="Ahrendt S.R."/>
            <person name="Quandt C.A."/>
            <person name="Ciobanu D."/>
            <person name="Clum A."/>
            <person name="Salamov A."/>
            <person name="Andreopoulos B."/>
            <person name="Cheng J.F."/>
            <person name="Woyke T."/>
            <person name="Pelin A."/>
            <person name="Henrissat B."/>
            <person name="Reynolds N.K."/>
            <person name="Benny G.L."/>
            <person name="Smith M.E."/>
            <person name="James T.Y."/>
            <person name="Grigoriev I.V."/>
        </authorList>
    </citation>
    <scope>NUCLEOTIDE SEQUENCE [LARGE SCALE GENOMIC DNA]</scope>
    <source>
        <strain evidence="4">RSA 468</strain>
    </source>
</reference>
<organism evidence="3 4">
    <name type="scientific">Dimargaris cristalligena</name>
    <dbReference type="NCBI Taxonomy" id="215637"/>
    <lineage>
        <taxon>Eukaryota</taxon>
        <taxon>Fungi</taxon>
        <taxon>Fungi incertae sedis</taxon>
        <taxon>Zoopagomycota</taxon>
        <taxon>Kickxellomycotina</taxon>
        <taxon>Dimargaritomycetes</taxon>
        <taxon>Dimargaritales</taxon>
        <taxon>Dimargaritaceae</taxon>
        <taxon>Dimargaris</taxon>
    </lineage>
</organism>
<dbReference type="InterPro" id="IPR011990">
    <property type="entry name" value="TPR-like_helical_dom_sf"/>
</dbReference>
<name>A0A4P9ZRR6_9FUNG</name>
<sequence length="933" mass="106135">MPKASWVPGRSGPVAICRDVLTRYHRLRCHTSVTRPASSDESAGLSPDPHIFYLLATLRKALLARDQKASLQAYDQLVDYRPHNRPPTHRSTPTRPAPSTITRTLLDPWDYQCLLNILEAQPSRPNSQRIIAVSLDMEAAGVSLTIPNRNLILRAHYLLAEYAQAVEAGVRWHIVPNDISDLTTLGASTESANSTTWYYLLSCYAQTTRDCLAVFQLYSVMRQHWDIPPTFAVLYRLIRALAADVRWHESAFEQLTSDLPLCTGDSRAQQTLWASLIISLLQTHRWLPMIHTLELSYQRRIFFAPTLYRHVFKRLHRCQRADLAQRLWQQAVRQPQPGVWPLDQPLVARVLPRVFPCLSISVLNAHLDGLVKVGALDDAESVFADLQHIAYLRRRDHQTGPPITGLSEATPDCDTPGSMAALASTAASGWWWKQALSFLAPDAYTFTIMITGYMHQFNLTKVYQLVREFNHLRLPWDRILLDVLLRGLVQFHYTYGTGPADLLGLTGVGPQNILDLIRMDPEQHNHPSTTVTQLYHDLIHHTVLATRLDRIQRSARSNPQMYQDAEAAHRQSWTHLMRTTAPDQPVYGPHGSIELGVALTVFMRHRQPDRAMSLYQRYQLADPTGRAVLTPVLANQLIRGLLDNRRYVEAHRVLDTHASFTQRPRLRQEGYRTLLAAYAAVGDLEGTFRTFFRLCELDPFVRTILPRFFTVTGAADIWRLPDLPELPTPAHHPSATTASLALLYDSFDPLIHRWQTPSADDWVSFCPVPLSCYLTMFNILFRLRYPHYARRLLTLLQETIRLYTVWAEHGPDMLRLHLARLDPVEPAEQWTASESTTSAASASVSDSPAEPSVPGNSAGAAPWLHHFHPPRWNRQLAYVLLKGWLHLHQMKHARYTLEEMARQQVIPNPQSALEQLVEKTQAILAGKQDPELH</sequence>
<accession>A0A4P9ZRR6</accession>
<dbReference type="PANTHER" id="PTHR47942">
    <property type="entry name" value="TETRATRICOPEPTIDE REPEAT (TPR)-LIKE SUPERFAMILY PROTEIN-RELATED"/>
    <property type="match status" value="1"/>
</dbReference>
<proteinExistence type="predicted"/>
<evidence type="ECO:0000256" key="1">
    <source>
        <dbReference type="ARBA" id="ARBA00022737"/>
    </source>
</evidence>
<evidence type="ECO:0000256" key="2">
    <source>
        <dbReference type="SAM" id="MobiDB-lite"/>
    </source>
</evidence>
<dbReference type="InterPro" id="IPR051222">
    <property type="entry name" value="PPR/CCM1_RNA-binding"/>
</dbReference>
<evidence type="ECO:0000313" key="3">
    <source>
        <dbReference type="EMBL" id="RKP36065.1"/>
    </source>
</evidence>
<dbReference type="AlphaFoldDB" id="A0A4P9ZRR6"/>
<feature type="region of interest" description="Disordered" evidence="2">
    <location>
        <begin position="80"/>
        <end position="99"/>
    </location>
</feature>
<protein>
    <submittedName>
        <fullName evidence="3">Uncharacterized protein</fullName>
    </submittedName>
</protein>
<dbReference type="Proteomes" id="UP000268162">
    <property type="component" value="Unassembled WGS sequence"/>
</dbReference>
<keyword evidence="4" id="KW-1185">Reference proteome</keyword>
<feature type="compositionally biased region" description="Low complexity" evidence="2">
    <location>
        <begin position="831"/>
        <end position="854"/>
    </location>
</feature>
<gene>
    <name evidence="3" type="ORF">BJ085DRAFT_34059</name>
</gene>
<dbReference type="PANTHER" id="PTHR47942:SF63">
    <property type="entry name" value="PENTATRICOPEPTIDE REPEAT-CONTAINING PROTEIN"/>
    <property type="match status" value="1"/>
</dbReference>